<protein>
    <recommendedName>
        <fullName evidence="3">Pterin-binding domain-containing protein</fullName>
    </recommendedName>
</protein>
<dbReference type="PANTHER" id="PTHR36734:SF1">
    <property type="entry name" value="OS02G0815300 PROTEIN"/>
    <property type="match status" value="1"/>
</dbReference>
<accession>A9NMX3</accession>
<evidence type="ECO:0000313" key="4">
    <source>
        <dbReference type="EMBL" id="ABK21984.1"/>
    </source>
</evidence>
<evidence type="ECO:0000259" key="3">
    <source>
        <dbReference type="PROSITE" id="PS50972"/>
    </source>
</evidence>
<reference evidence="4" key="1">
    <citation type="journal article" date="2008" name="BMC Genomics">
        <title>A conifer genomics resource of 200,000 spruce (Picea spp.) ESTs and 6,464 high-quality, sequence-finished full-length cDNAs for Sitka spruce (Picea sitchensis).</title>
        <authorList>
            <person name="Ralph S.G."/>
            <person name="Chun H.J."/>
            <person name="Kolosova N."/>
            <person name="Cooper D."/>
            <person name="Oddy C."/>
            <person name="Ritland C.E."/>
            <person name="Kirkpatrick R."/>
            <person name="Moore R."/>
            <person name="Barber S."/>
            <person name="Holt R.A."/>
            <person name="Jones S.J."/>
            <person name="Marra M.A."/>
            <person name="Douglas C.J."/>
            <person name="Ritland K."/>
            <person name="Bohlmann J."/>
        </authorList>
    </citation>
    <scope>NUCLEOTIDE SEQUENCE</scope>
    <source>
        <tissue evidence="4">Green portion of the leader tissue</tissue>
    </source>
</reference>
<sequence length="160" mass="16908">MTWVCGTGVGISLPTLHTNSRPISSPRTRSSTPHQIRCKTTNRNPPSPPIPSIPRRQVIPLMGLSLLLNLSGPAQAKDIPIFGIKKLKVEEAVEKAKELVKEGEQEVEIVAETVKETAENLEKIAALEGPGPVVQAGVVAGAEVIGVLVASSVVNGIVRT</sequence>
<organism evidence="4">
    <name type="scientific">Picea sitchensis</name>
    <name type="common">Sitka spruce</name>
    <name type="synonym">Pinus sitchensis</name>
    <dbReference type="NCBI Taxonomy" id="3332"/>
    <lineage>
        <taxon>Eukaryota</taxon>
        <taxon>Viridiplantae</taxon>
        <taxon>Streptophyta</taxon>
        <taxon>Embryophyta</taxon>
        <taxon>Tracheophyta</taxon>
        <taxon>Spermatophyta</taxon>
        <taxon>Pinopsida</taxon>
        <taxon>Pinidae</taxon>
        <taxon>Conifers I</taxon>
        <taxon>Pinales</taxon>
        <taxon>Pinaceae</taxon>
        <taxon>Picea</taxon>
    </lineage>
</organism>
<dbReference type="PANTHER" id="PTHR36734">
    <property type="entry name" value="YCF37-LIKE PROTEIN"/>
    <property type="match status" value="1"/>
</dbReference>
<dbReference type="PROSITE" id="PS50972">
    <property type="entry name" value="PTERIN_BINDING"/>
    <property type="match status" value="1"/>
</dbReference>
<dbReference type="GO" id="GO:0042558">
    <property type="term" value="P:pteridine-containing compound metabolic process"/>
    <property type="evidence" value="ECO:0007669"/>
    <property type="project" value="InterPro"/>
</dbReference>
<feature type="domain" description="Pterin-binding" evidence="3">
    <location>
        <begin position="59"/>
        <end position="160"/>
    </location>
</feature>
<feature type="compositionally biased region" description="Low complexity" evidence="2">
    <location>
        <begin position="18"/>
        <end position="33"/>
    </location>
</feature>
<dbReference type="AlphaFoldDB" id="A9NMX3"/>
<proteinExistence type="evidence at transcript level"/>
<dbReference type="EMBL" id="EF082629">
    <property type="protein sequence ID" value="ABK21984.1"/>
    <property type="molecule type" value="mRNA"/>
</dbReference>
<name>A9NMX3_PICSI</name>
<keyword evidence="1" id="KW-0175">Coiled coil</keyword>
<dbReference type="GO" id="GO:0009534">
    <property type="term" value="C:chloroplast thylakoid"/>
    <property type="evidence" value="ECO:0007669"/>
    <property type="project" value="TreeGrafter"/>
</dbReference>
<feature type="coiled-coil region" evidence="1">
    <location>
        <begin position="86"/>
        <end position="113"/>
    </location>
</feature>
<evidence type="ECO:0000256" key="2">
    <source>
        <dbReference type="SAM" id="MobiDB-lite"/>
    </source>
</evidence>
<dbReference type="InterPro" id="IPR000489">
    <property type="entry name" value="Pterin-binding_dom"/>
</dbReference>
<feature type="region of interest" description="Disordered" evidence="2">
    <location>
        <begin position="15"/>
        <end position="52"/>
    </location>
</feature>
<evidence type="ECO:0000256" key="1">
    <source>
        <dbReference type="SAM" id="Coils"/>
    </source>
</evidence>